<dbReference type="EMBL" id="JAHCVK010000001">
    <property type="protein sequence ID" value="MBT0651687.1"/>
    <property type="molecule type" value="Genomic_DNA"/>
</dbReference>
<feature type="domain" description="Polymerase nucleotidyl transferase" evidence="10">
    <location>
        <begin position="14"/>
        <end position="96"/>
    </location>
</feature>
<gene>
    <name evidence="11" type="ORF">KI810_01340</name>
</gene>
<accession>A0ABS5SCD4</accession>
<keyword evidence="2" id="KW-1277">Toxin-antitoxin system</keyword>
<comment type="cofactor">
    <cofactor evidence="1">
        <name>Mg(2+)</name>
        <dbReference type="ChEBI" id="CHEBI:18420"/>
    </cofactor>
</comment>
<dbReference type="SUPFAM" id="SSF81301">
    <property type="entry name" value="Nucleotidyltransferase"/>
    <property type="match status" value="1"/>
</dbReference>
<organism evidence="11 12">
    <name type="scientific">Geomobilimonas luticola</name>
    <dbReference type="NCBI Taxonomy" id="1114878"/>
    <lineage>
        <taxon>Bacteria</taxon>
        <taxon>Pseudomonadati</taxon>
        <taxon>Thermodesulfobacteriota</taxon>
        <taxon>Desulfuromonadia</taxon>
        <taxon>Geobacterales</taxon>
        <taxon>Geobacteraceae</taxon>
        <taxon>Geomobilimonas</taxon>
    </lineage>
</organism>
<dbReference type="Pfam" id="PF01909">
    <property type="entry name" value="NTP_transf_2"/>
    <property type="match status" value="1"/>
</dbReference>
<dbReference type="InterPro" id="IPR002934">
    <property type="entry name" value="Polymerase_NTP_transf_dom"/>
</dbReference>
<dbReference type="PANTHER" id="PTHR33571">
    <property type="entry name" value="SSL8005 PROTEIN"/>
    <property type="match status" value="1"/>
</dbReference>
<dbReference type="Proteomes" id="UP000756860">
    <property type="component" value="Unassembled WGS sequence"/>
</dbReference>
<comment type="similarity">
    <text evidence="9">Belongs to the MntA antitoxin family.</text>
</comment>
<sequence length="99" mass="11170">MVRNSNDIIMFLQSHKDEMAQRFGVVSVGLFGSYARGEAREDSDIDIAIELEPAKKSLSNFLGIRRYLEQQFGKTVDLGIESTLKPLAREMVAKEIIHV</sequence>
<keyword evidence="6" id="KW-0547">Nucleotide-binding</keyword>
<proteinExistence type="inferred from homology"/>
<dbReference type="CDD" id="cd05403">
    <property type="entry name" value="NT_KNTase_like"/>
    <property type="match status" value="1"/>
</dbReference>
<evidence type="ECO:0000256" key="4">
    <source>
        <dbReference type="ARBA" id="ARBA00022695"/>
    </source>
</evidence>
<evidence type="ECO:0000256" key="3">
    <source>
        <dbReference type="ARBA" id="ARBA00022679"/>
    </source>
</evidence>
<dbReference type="InterPro" id="IPR043519">
    <property type="entry name" value="NT_sf"/>
</dbReference>
<evidence type="ECO:0000256" key="8">
    <source>
        <dbReference type="ARBA" id="ARBA00022842"/>
    </source>
</evidence>
<evidence type="ECO:0000313" key="12">
    <source>
        <dbReference type="Proteomes" id="UP000756860"/>
    </source>
</evidence>
<name>A0ABS5SCD4_9BACT</name>
<evidence type="ECO:0000256" key="2">
    <source>
        <dbReference type="ARBA" id="ARBA00022649"/>
    </source>
</evidence>
<evidence type="ECO:0000259" key="10">
    <source>
        <dbReference type="Pfam" id="PF01909"/>
    </source>
</evidence>
<keyword evidence="4" id="KW-0548">Nucleotidyltransferase</keyword>
<evidence type="ECO:0000256" key="5">
    <source>
        <dbReference type="ARBA" id="ARBA00022723"/>
    </source>
</evidence>
<dbReference type="PANTHER" id="PTHR33571:SF14">
    <property type="entry name" value="PROTEIN ADENYLYLTRANSFERASE MJ0435-RELATED"/>
    <property type="match status" value="1"/>
</dbReference>
<comment type="caution">
    <text evidence="11">The sequence shown here is derived from an EMBL/GenBank/DDBJ whole genome shotgun (WGS) entry which is preliminary data.</text>
</comment>
<reference evidence="11 12" key="1">
    <citation type="submission" date="2021-05" db="EMBL/GenBank/DDBJ databases">
        <title>The draft genome of Geobacter luticola JCM 17780.</title>
        <authorList>
            <person name="Xu Z."/>
            <person name="Masuda Y."/>
            <person name="Itoh H."/>
            <person name="Senoo K."/>
        </authorList>
    </citation>
    <scope>NUCLEOTIDE SEQUENCE [LARGE SCALE GENOMIC DNA]</scope>
    <source>
        <strain evidence="11 12">JCM 17780</strain>
    </source>
</reference>
<keyword evidence="12" id="KW-1185">Reference proteome</keyword>
<evidence type="ECO:0000256" key="6">
    <source>
        <dbReference type="ARBA" id="ARBA00022741"/>
    </source>
</evidence>
<dbReference type="RefSeq" id="WP_214173689.1">
    <property type="nucleotide sequence ID" value="NZ_JAHCVK010000001.1"/>
</dbReference>
<evidence type="ECO:0000256" key="1">
    <source>
        <dbReference type="ARBA" id="ARBA00001946"/>
    </source>
</evidence>
<protein>
    <submittedName>
        <fullName evidence="11">Nucleotidyltransferase family protein</fullName>
    </submittedName>
</protein>
<dbReference type="InterPro" id="IPR052038">
    <property type="entry name" value="Type-VII_TA_antitoxin"/>
</dbReference>
<evidence type="ECO:0000256" key="7">
    <source>
        <dbReference type="ARBA" id="ARBA00022840"/>
    </source>
</evidence>
<keyword evidence="3" id="KW-0808">Transferase</keyword>
<keyword evidence="8" id="KW-0460">Magnesium</keyword>
<keyword evidence="7" id="KW-0067">ATP-binding</keyword>
<evidence type="ECO:0000313" key="11">
    <source>
        <dbReference type="EMBL" id="MBT0651687.1"/>
    </source>
</evidence>
<keyword evidence="5" id="KW-0479">Metal-binding</keyword>
<evidence type="ECO:0000256" key="9">
    <source>
        <dbReference type="ARBA" id="ARBA00038276"/>
    </source>
</evidence>
<dbReference type="Gene3D" id="3.30.460.10">
    <property type="entry name" value="Beta Polymerase, domain 2"/>
    <property type="match status" value="1"/>
</dbReference>